<evidence type="ECO:0000256" key="2">
    <source>
        <dbReference type="ARBA" id="ARBA00008017"/>
    </source>
</evidence>
<dbReference type="Proteomes" id="UP000226592">
    <property type="component" value="Unassembled WGS sequence"/>
</dbReference>
<dbReference type="Gene3D" id="1.10.287.1260">
    <property type="match status" value="1"/>
</dbReference>
<evidence type="ECO:0000259" key="10">
    <source>
        <dbReference type="Pfam" id="PF21088"/>
    </source>
</evidence>
<gene>
    <name evidence="11" type="ORF">CL943_01805</name>
</gene>
<dbReference type="InterPro" id="IPR011014">
    <property type="entry name" value="MscS_channel_TM-2"/>
</dbReference>
<keyword evidence="4 7" id="KW-0812">Transmembrane</keyword>
<evidence type="ECO:0000259" key="8">
    <source>
        <dbReference type="Pfam" id="PF00924"/>
    </source>
</evidence>
<proteinExistence type="inferred from homology"/>
<feature type="domain" description="Mechanosensitive ion channel MscS C-terminal" evidence="9">
    <location>
        <begin position="262"/>
        <end position="345"/>
    </location>
</feature>
<evidence type="ECO:0000259" key="9">
    <source>
        <dbReference type="Pfam" id="PF21082"/>
    </source>
</evidence>
<dbReference type="InterPro" id="IPR049278">
    <property type="entry name" value="MS_channel_C"/>
</dbReference>
<dbReference type="SUPFAM" id="SSF82689">
    <property type="entry name" value="Mechanosensitive channel protein MscS (YggB), C-terminal domain"/>
    <property type="match status" value="1"/>
</dbReference>
<dbReference type="Pfam" id="PF00924">
    <property type="entry name" value="MS_channel_2nd"/>
    <property type="match status" value="1"/>
</dbReference>
<dbReference type="SUPFAM" id="SSF50182">
    <property type="entry name" value="Sm-like ribonucleoproteins"/>
    <property type="match status" value="1"/>
</dbReference>
<evidence type="ECO:0000256" key="1">
    <source>
        <dbReference type="ARBA" id="ARBA00004651"/>
    </source>
</evidence>
<dbReference type="GO" id="GO:0005886">
    <property type="term" value="C:plasma membrane"/>
    <property type="evidence" value="ECO:0007669"/>
    <property type="project" value="UniProtKB-SubCell"/>
</dbReference>
<protein>
    <submittedName>
        <fullName evidence="11">Mechanosensitive ion channel protein MscL</fullName>
    </submittedName>
</protein>
<organism evidence="11 12">
    <name type="scientific">Candidatus Iainarchaeum sp</name>
    <dbReference type="NCBI Taxonomy" id="3101447"/>
    <lineage>
        <taxon>Archaea</taxon>
        <taxon>Candidatus Iainarchaeota</taxon>
        <taxon>Candidatus Iainarchaeia</taxon>
        <taxon>Candidatus Iainarchaeales</taxon>
        <taxon>Candidatus Iainarchaeaceae</taxon>
        <taxon>Candidatus Iainarchaeum</taxon>
    </lineage>
</organism>
<reference evidence="12" key="1">
    <citation type="submission" date="2017-09" db="EMBL/GenBank/DDBJ databases">
        <title>The Reconstruction of 2,631 Draft Metagenome-Assembled Genomes from the Global Oceans.</title>
        <authorList>
            <person name="Tully B.J."/>
            <person name="Graham E.D."/>
            <person name="Heidelberg J.F."/>
        </authorList>
    </citation>
    <scope>NUCLEOTIDE SEQUENCE [LARGE SCALE GENOMIC DNA]</scope>
</reference>
<keyword evidence="5 7" id="KW-1133">Transmembrane helix</keyword>
<feature type="transmembrane region" description="Helical" evidence="7">
    <location>
        <begin position="166"/>
        <end position="184"/>
    </location>
</feature>
<evidence type="ECO:0000256" key="7">
    <source>
        <dbReference type="SAM" id="Phobius"/>
    </source>
</evidence>
<dbReference type="Gene3D" id="3.30.70.100">
    <property type="match status" value="1"/>
</dbReference>
<evidence type="ECO:0000256" key="6">
    <source>
        <dbReference type="ARBA" id="ARBA00023136"/>
    </source>
</evidence>
<dbReference type="Pfam" id="PF21082">
    <property type="entry name" value="MS_channel_3rd"/>
    <property type="match status" value="1"/>
</dbReference>
<keyword evidence="6 7" id="KW-0472">Membrane</keyword>
<feature type="transmembrane region" description="Helical" evidence="7">
    <location>
        <begin position="138"/>
        <end position="160"/>
    </location>
</feature>
<feature type="transmembrane region" description="Helical" evidence="7">
    <location>
        <begin position="94"/>
        <end position="112"/>
    </location>
</feature>
<sequence length="356" mass="39315">MSDVLTVLTQQQYFGSTLLQYVLFLAMVGIALLLGKIVSFAIKNYLRKAVGTTKTKIDDLFLDIIEKPIWLVALIIGMATGFQFLSATALTRQMYYNIINILLVFAVAWFLIKLIDGVIKEMLAPMVSRTDSKLDDQLIPVLAKIAKGTVAVLALLVIISNFGYDVTTLLAGLGIGGLAFAFAAKETIADVFGGFSIFASKPFIVGDAIEIGTVVGTVEEVGLRHTRIRNLDKRMVIVPNSQLAGGIITNITSAPQRKCVWHLGVTYDTSTIKLDKAKKIIVDAINAHPECEDDPIVEFEEFADSSLKILVIFYNKKNDFAEFVRVRGTIGMRIKKEFEKAKIEFAFPTQTIHLKK</sequence>
<dbReference type="AlphaFoldDB" id="A0A2D6M0S1"/>
<dbReference type="InterPro" id="IPR011066">
    <property type="entry name" value="MscS_channel_C_sf"/>
</dbReference>
<feature type="transmembrane region" description="Helical" evidence="7">
    <location>
        <begin position="18"/>
        <end position="38"/>
    </location>
</feature>
<dbReference type="PROSITE" id="PS01246">
    <property type="entry name" value="UPF0003"/>
    <property type="match status" value="1"/>
</dbReference>
<comment type="similarity">
    <text evidence="2">Belongs to the MscS (TC 1.A.23) family.</text>
</comment>
<dbReference type="SUPFAM" id="SSF82861">
    <property type="entry name" value="Mechanosensitive channel protein MscS (YggB), transmembrane region"/>
    <property type="match status" value="1"/>
</dbReference>
<comment type="caution">
    <text evidence="11">The sequence shown here is derived from an EMBL/GenBank/DDBJ whole genome shotgun (WGS) entry which is preliminary data.</text>
</comment>
<dbReference type="Pfam" id="PF21088">
    <property type="entry name" value="MS_channel_1st"/>
    <property type="match status" value="1"/>
</dbReference>
<feature type="domain" description="Mechanosensitive ion channel transmembrane helices 2/3" evidence="10">
    <location>
        <begin position="149"/>
        <end position="185"/>
    </location>
</feature>
<name>A0A2D6M0S1_9ARCH</name>
<feature type="domain" description="Mechanosensitive ion channel MscS" evidence="8">
    <location>
        <begin position="187"/>
        <end position="252"/>
    </location>
</feature>
<dbReference type="InterPro" id="IPR010920">
    <property type="entry name" value="LSM_dom_sf"/>
</dbReference>
<feature type="transmembrane region" description="Helical" evidence="7">
    <location>
        <begin position="69"/>
        <end position="88"/>
    </location>
</feature>
<accession>A0A2D6M0S1</accession>
<evidence type="ECO:0000256" key="5">
    <source>
        <dbReference type="ARBA" id="ARBA00022989"/>
    </source>
</evidence>
<dbReference type="InterPro" id="IPR006686">
    <property type="entry name" value="MscS_channel_CS"/>
</dbReference>
<keyword evidence="3" id="KW-1003">Cell membrane</keyword>
<dbReference type="InterPro" id="IPR023408">
    <property type="entry name" value="MscS_beta-dom_sf"/>
</dbReference>
<comment type="subcellular location">
    <subcellularLocation>
        <location evidence="1">Cell membrane</location>
        <topology evidence="1">Multi-pass membrane protein</topology>
    </subcellularLocation>
</comment>
<dbReference type="PANTHER" id="PTHR30566">
    <property type="entry name" value="YNAI-RELATED MECHANOSENSITIVE ION CHANNEL"/>
    <property type="match status" value="1"/>
</dbReference>
<evidence type="ECO:0000256" key="3">
    <source>
        <dbReference type="ARBA" id="ARBA00022475"/>
    </source>
</evidence>
<evidence type="ECO:0000256" key="4">
    <source>
        <dbReference type="ARBA" id="ARBA00022692"/>
    </source>
</evidence>
<dbReference type="InterPro" id="IPR006685">
    <property type="entry name" value="MscS_channel_2nd"/>
</dbReference>
<dbReference type="EMBL" id="NZBU01000005">
    <property type="protein sequence ID" value="MAG22028.1"/>
    <property type="molecule type" value="Genomic_DNA"/>
</dbReference>
<dbReference type="InterPro" id="IPR049142">
    <property type="entry name" value="MS_channel_1st"/>
</dbReference>
<dbReference type="Gene3D" id="2.30.30.60">
    <property type="match status" value="1"/>
</dbReference>
<evidence type="ECO:0000313" key="12">
    <source>
        <dbReference type="Proteomes" id="UP000226592"/>
    </source>
</evidence>
<dbReference type="GO" id="GO:0055085">
    <property type="term" value="P:transmembrane transport"/>
    <property type="evidence" value="ECO:0007669"/>
    <property type="project" value="InterPro"/>
</dbReference>
<dbReference type="PANTHER" id="PTHR30566:SF5">
    <property type="entry name" value="MECHANOSENSITIVE ION CHANNEL PROTEIN 1, MITOCHONDRIAL-RELATED"/>
    <property type="match status" value="1"/>
</dbReference>
<evidence type="ECO:0000313" key="11">
    <source>
        <dbReference type="EMBL" id="MAG22028.1"/>
    </source>
</evidence>